<dbReference type="Gene3D" id="3.40.1550.10">
    <property type="entry name" value="CheC-like"/>
    <property type="match status" value="1"/>
</dbReference>
<evidence type="ECO:0000313" key="5">
    <source>
        <dbReference type="EMBL" id="RUO66800.1"/>
    </source>
</evidence>
<keyword evidence="2 3" id="KW-0597">Phosphoprotein</keyword>
<dbReference type="SUPFAM" id="SSF52172">
    <property type="entry name" value="CheY-like"/>
    <property type="match status" value="1"/>
</dbReference>
<sequence length="342" mass="37517">MTLKVTLCDDSKMARKQLLRTLPDDWDAEVHQAEHGEQALTCVREGRAEILFLDLNMPVKDGYETLQAIKDEQLESLVIVVSGDIQPEAQKRVQALGAMAFVKKPMKAEEVQTLLQQFGLYQPAGGQLKVADEQTHAPANPLDVYREVSNVAMGQAGDHLARVLDTFIELPVPNVNFIAPSELHMAIESIDAKQQVAAVSQGFSGSGILGEALTLFNEAAIDDIGKLLGAKLGDSGSVKQQRIESLMDVASILSSACLNGLGQQLHVEFAASQPVLLGENQSMQELLKHGEQRWQKILAIEIGYQLPEHKLAFDLLLLFPADAVKILDQQLAHWLQSEEDDQ</sequence>
<reference evidence="5 6" key="1">
    <citation type="journal article" date="2011" name="Front. Microbiol.">
        <title>Genomic signatures of strain selection and enhancement in Bacillus atrophaeus var. globigii, a historical biowarfare simulant.</title>
        <authorList>
            <person name="Gibbons H.S."/>
            <person name="Broomall S.M."/>
            <person name="McNew L.A."/>
            <person name="Daligault H."/>
            <person name="Chapman C."/>
            <person name="Bruce D."/>
            <person name="Karavis M."/>
            <person name="Krepps M."/>
            <person name="McGregor P.A."/>
            <person name="Hong C."/>
            <person name="Park K.H."/>
            <person name="Akmal A."/>
            <person name="Feldman A."/>
            <person name="Lin J.S."/>
            <person name="Chang W.E."/>
            <person name="Higgs B.W."/>
            <person name="Demirev P."/>
            <person name="Lindquist J."/>
            <person name="Liem A."/>
            <person name="Fochler E."/>
            <person name="Read T.D."/>
            <person name="Tapia R."/>
            <person name="Johnson S."/>
            <person name="Bishop-Lilly K.A."/>
            <person name="Detter C."/>
            <person name="Han C."/>
            <person name="Sozhamannan S."/>
            <person name="Rosenzweig C.N."/>
            <person name="Skowronski E.W."/>
        </authorList>
    </citation>
    <scope>NUCLEOTIDE SEQUENCE [LARGE SCALE GENOMIC DNA]</scope>
    <source>
        <strain evidence="5 6">TPS4-2</strain>
    </source>
</reference>
<dbReference type="PANTHER" id="PTHR44591">
    <property type="entry name" value="STRESS RESPONSE REGULATOR PROTEIN 1"/>
    <property type="match status" value="1"/>
</dbReference>
<evidence type="ECO:0000256" key="1">
    <source>
        <dbReference type="ARBA" id="ARBA00022500"/>
    </source>
</evidence>
<dbReference type="SMART" id="SM00448">
    <property type="entry name" value="REC"/>
    <property type="match status" value="1"/>
</dbReference>
<dbReference type="GO" id="GO:0000160">
    <property type="term" value="P:phosphorelay signal transduction system"/>
    <property type="evidence" value="ECO:0007669"/>
    <property type="project" value="InterPro"/>
</dbReference>
<proteinExistence type="predicted"/>
<dbReference type="SUPFAM" id="SSF103039">
    <property type="entry name" value="CheC-like"/>
    <property type="match status" value="1"/>
</dbReference>
<dbReference type="PANTHER" id="PTHR44591:SF24">
    <property type="entry name" value="PROTEIN-GLUTAMATE METHYLESTERASE_PROTEIN-GLUTAMINE GLUTAMINASE 1"/>
    <property type="match status" value="1"/>
</dbReference>
<dbReference type="InterPro" id="IPR011006">
    <property type="entry name" value="CheY-like_superfamily"/>
</dbReference>
<gene>
    <name evidence="5" type="ORF">CWI73_05850</name>
</gene>
<dbReference type="AlphaFoldDB" id="A0A432YU04"/>
<dbReference type="Proteomes" id="UP000288361">
    <property type="component" value="Unassembled WGS sequence"/>
</dbReference>
<protein>
    <submittedName>
        <fullName evidence="5">Response regulator</fullName>
    </submittedName>
</protein>
<keyword evidence="1" id="KW-0145">Chemotaxis</keyword>
<comment type="caution">
    <text evidence="5">The sequence shown here is derived from an EMBL/GenBank/DDBJ whole genome shotgun (WGS) entry which is preliminary data.</text>
</comment>
<dbReference type="Gene3D" id="3.40.50.2300">
    <property type="match status" value="1"/>
</dbReference>
<dbReference type="InterPro" id="IPR001789">
    <property type="entry name" value="Sig_transdc_resp-reg_receiver"/>
</dbReference>
<feature type="modified residue" description="4-aspartylphosphate" evidence="3">
    <location>
        <position position="54"/>
    </location>
</feature>
<dbReference type="InterPro" id="IPR050595">
    <property type="entry name" value="Bact_response_regulator"/>
</dbReference>
<accession>A0A432YU04</accession>
<dbReference type="Pfam" id="PF00072">
    <property type="entry name" value="Response_reg"/>
    <property type="match status" value="1"/>
</dbReference>
<organism evidence="5 6">
    <name type="scientific">Idiomarina piscisalsi</name>
    <dbReference type="NCBI Taxonomy" id="1096243"/>
    <lineage>
        <taxon>Bacteria</taxon>
        <taxon>Pseudomonadati</taxon>
        <taxon>Pseudomonadota</taxon>
        <taxon>Gammaproteobacteria</taxon>
        <taxon>Alteromonadales</taxon>
        <taxon>Idiomarinaceae</taxon>
        <taxon>Idiomarina</taxon>
    </lineage>
</organism>
<evidence type="ECO:0000256" key="2">
    <source>
        <dbReference type="ARBA" id="ARBA00022553"/>
    </source>
</evidence>
<evidence type="ECO:0000313" key="6">
    <source>
        <dbReference type="Proteomes" id="UP000288361"/>
    </source>
</evidence>
<dbReference type="EMBL" id="PIQA01000003">
    <property type="protein sequence ID" value="RUO66800.1"/>
    <property type="molecule type" value="Genomic_DNA"/>
</dbReference>
<name>A0A432YU04_9GAMM</name>
<dbReference type="InterPro" id="IPR028976">
    <property type="entry name" value="CheC-like_sf"/>
</dbReference>
<feature type="domain" description="Response regulatory" evidence="4">
    <location>
        <begin position="4"/>
        <end position="119"/>
    </location>
</feature>
<dbReference type="GO" id="GO:0006935">
    <property type="term" value="P:chemotaxis"/>
    <property type="evidence" value="ECO:0007669"/>
    <property type="project" value="UniProtKB-KW"/>
</dbReference>
<dbReference type="PROSITE" id="PS50110">
    <property type="entry name" value="RESPONSE_REGULATORY"/>
    <property type="match status" value="1"/>
</dbReference>
<dbReference type="RefSeq" id="WP_126751939.1">
    <property type="nucleotide sequence ID" value="NZ_JBHUMT010000013.1"/>
</dbReference>
<evidence type="ECO:0000256" key="3">
    <source>
        <dbReference type="PROSITE-ProRule" id="PRU00169"/>
    </source>
</evidence>
<evidence type="ECO:0000259" key="4">
    <source>
        <dbReference type="PROSITE" id="PS50110"/>
    </source>
</evidence>
<dbReference type="CDD" id="cd17593">
    <property type="entry name" value="REC_CheC-like"/>
    <property type="match status" value="1"/>
</dbReference>
<dbReference type="CDD" id="cd17910">
    <property type="entry name" value="CheC_ClassII"/>
    <property type="match status" value="1"/>
</dbReference>